<feature type="compositionally biased region" description="Polar residues" evidence="2">
    <location>
        <begin position="157"/>
        <end position="170"/>
    </location>
</feature>
<feature type="compositionally biased region" description="Acidic residues" evidence="2">
    <location>
        <begin position="114"/>
        <end position="128"/>
    </location>
</feature>
<feature type="region of interest" description="Disordered" evidence="2">
    <location>
        <begin position="488"/>
        <end position="513"/>
    </location>
</feature>
<feature type="compositionally biased region" description="Polar residues" evidence="2">
    <location>
        <begin position="103"/>
        <end position="113"/>
    </location>
</feature>
<feature type="compositionally biased region" description="Acidic residues" evidence="2">
    <location>
        <begin position="500"/>
        <end position="513"/>
    </location>
</feature>
<dbReference type="AlphaFoldDB" id="A0A7S4T8K3"/>
<accession>A0A7S4T8K3</accession>
<feature type="compositionally biased region" description="Acidic residues" evidence="2">
    <location>
        <begin position="219"/>
        <end position="230"/>
    </location>
</feature>
<feature type="compositionally biased region" description="Low complexity" evidence="2">
    <location>
        <begin position="209"/>
        <end position="218"/>
    </location>
</feature>
<sequence length="577" mass="65617">MKIYNEKTLTSLLLFSSIASSSSHSRGNKLSFTQFKGGKSFRRGCCDTSCVDQRRTAFLNLRGGSEEENESVDDDAELYSSYEYDESTDETVNDQHEHEEENSVTAESFSSLSNEEECIPSDTNDESTVETVNDQLEHQVNDDALLSTTSTDDNDMTEYSNGSEVETQSVYDDVESSSSSLSNEEECIPSDKNDESTDETINDQHQVSDDAPPSTTLTDDSDTQTQDEEVSSIQENNVNPINTVSTTNTATTTTPSSSSLQILQSKLNTLSTRIQSHTETLLLHLETKQDDVLLGNKMPLLEFGSEGNAILEYCLQEFKTLYKEMKKKNEEIRKEEEDLILAKQKEILTTIAGNSGLRRLYQQQLQSLREYYGRRYESILDDEDLWNQLSIQEGDDSSKERKRKLKAKREEILTKAASISTEGFRVAAQNAIPHLCRRRTTNDDDNNHDEDSIATLLYNVDGGYDYTSILHGLLQDMMEATSLREDVEEEWEDATSPLSWDEDYEEDEPEEEEGTRKKRLFRLFRMKKRKGPVKWYEKLAARALVLGVNYLQGWLALQGIRRAAAERDESMPKFPLF</sequence>
<feature type="compositionally biased region" description="Low complexity" evidence="2">
    <location>
        <begin position="142"/>
        <end position="151"/>
    </location>
</feature>
<protein>
    <submittedName>
        <fullName evidence="3">Uncharacterized protein</fullName>
    </submittedName>
</protein>
<name>A0A7S4T8K3_9STRA</name>
<proteinExistence type="predicted"/>
<dbReference type="EMBL" id="HBNS01059454">
    <property type="protein sequence ID" value="CAE4665529.1"/>
    <property type="molecule type" value="Transcribed_RNA"/>
</dbReference>
<evidence type="ECO:0000256" key="2">
    <source>
        <dbReference type="SAM" id="MobiDB-lite"/>
    </source>
</evidence>
<feature type="compositionally biased region" description="Low complexity" evidence="2">
    <location>
        <begin position="243"/>
        <end position="259"/>
    </location>
</feature>
<evidence type="ECO:0000256" key="1">
    <source>
        <dbReference type="SAM" id="Coils"/>
    </source>
</evidence>
<feature type="coiled-coil region" evidence="1">
    <location>
        <begin position="315"/>
        <end position="345"/>
    </location>
</feature>
<feature type="compositionally biased region" description="Polar residues" evidence="2">
    <location>
        <begin position="231"/>
        <end position="242"/>
    </location>
</feature>
<organism evidence="3">
    <name type="scientific">Ditylum brightwellii</name>
    <dbReference type="NCBI Taxonomy" id="49249"/>
    <lineage>
        <taxon>Eukaryota</taxon>
        <taxon>Sar</taxon>
        <taxon>Stramenopiles</taxon>
        <taxon>Ochrophyta</taxon>
        <taxon>Bacillariophyta</taxon>
        <taxon>Mediophyceae</taxon>
        <taxon>Lithodesmiophycidae</taxon>
        <taxon>Lithodesmiales</taxon>
        <taxon>Lithodesmiaceae</taxon>
        <taxon>Ditylum</taxon>
    </lineage>
</organism>
<evidence type="ECO:0000313" key="3">
    <source>
        <dbReference type="EMBL" id="CAE4665529.1"/>
    </source>
</evidence>
<gene>
    <name evidence="3" type="ORF">DBRI00130_LOCUS42757</name>
</gene>
<feature type="region of interest" description="Disordered" evidence="2">
    <location>
        <begin position="85"/>
        <end position="259"/>
    </location>
</feature>
<keyword evidence="1" id="KW-0175">Coiled coil</keyword>
<reference evidence="3" key="1">
    <citation type="submission" date="2021-01" db="EMBL/GenBank/DDBJ databases">
        <authorList>
            <person name="Corre E."/>
            <person name="Pelletier E."/>
            <person name="Niang G."/>
            <person name="Scheremetjew M."/>
            <person name="Finn R."/>
            <person name="Kale V."/>
            <person name="Holt S."/>
            <person name="Cochrane G."/>
            <person name="Meng A."/>
            <person name="Brown T."/>
            <person name="Cohen L."/>
        </authorList>
    </citation>
    <scope>NUCLEOTIDE SEQUENCE</scope>
    <source>
        <strain evidence="3">GSO104</strain>
    </source>
</reference>